<dbReference type="GO" id="GO:0008840">
    <property type="term" value="F:4-hydroxy-tetrahydrodipicolinate synthase activity"/>
    <property type="evidence" value="ECO:0007669"/>
    <property type="project" value="TreeGrafter"/>
</dbReference>
<dbReference type="Proteomes" id="UP000006637">
    <property type="component" value="Chromosome"/>
</dbReference>
<dbReference type="InterPro" id="IPR013785">
    <property type="entry name" value="Aldolase_TIM"/>
</dbReference>
<dbReference type="STRING" id="266117.Rxyl_2258"/>
<evidence type="ECO:0000256" key="3">
    <source>
        <dbReference type="PIRSR" id="PIRSR001365-1"/>
    </source>
</evidence>
<accession>Q1ATU0</accession>
<organism evidence="5 6">
    <name type="scientific">Rubrobacter xylanophilus (strain DSM 9941 / JCM 11954 / NBRC 16129 / PRD-1)</name>
    <dbReference type="NCBI Taxonomy" id="266117"/>
    <lineage>
        <taxon>Bacteria</taxon>
        <taxon>Bacillati</taxon>
        <taxon>Actinomycetota</taxon>
        <taxon>Rubrobacteria</taxon>
        <taxon>Rubrobacterales</taxon>
        <taxon>Rubrobacteraceae</taxon>
        <taxon>Rubrobacter</taxon>
    </lineage>
</organism>
<comment type="similarity">
    <text evidence="2">Belongs to the DapA family.</text>
</comment>
<keyword evidence="6" id="KW-1185">Reference proteome</keyword>
<dbReference type="EMBL" id="CP000386">
    <property type="protein sequence ID" value="ABG05188.1"/>
    <property type="molecule type" value="Genomic_DNA"/>
</dbReference>
<dbReference type="Pfam" id="PF00701">
    <property type="entry name" value="DHDPS"/>
    <property type="match status" value="1"/>
</dbReference>
<protein>
    <submittedName>
        <fullName evidence="5">Dihydrodipicolinate synthase</fullName>
    </submittedName>
</protein>
<gene>
    <name evidence="5" type="ordered locus">Rxyl_2258</name>
</gene>
<sequence length="294" mass="32111">MLRFPGIQVAIVTPFDDSGEVDYPCLAEHADWLIENGVHGLVSPGSVGEYASLTDEERKRVVEAVVEAARGRVPVTAGIMAPSTARTVGWAEHAKEVGAKAVMALPPINYNPTKREVFAYYKAISDVGLPIAAYNNPHDTATDLTPEFLAELSEIENFVAVKDFSGDVRRIARIRELCDLEIIVGVDDLALEGFLAGATGCIAGFANALPKETVEVYELARAGKLDQAWELYRRLLPLFRYDSTPLLVQAIKYTMELVGRPAGKTRPPRLPLDDEDRGAVERAFEHFAATRTAG</sequence>
<keyword evidence="1 2" id="KW-0456">Lyase</keyword>
<dbReference type="PIRSF" id="PIRSF001365">
    <property type="entry name" value="DHDPS"/>
    <property type="match status" value="1"/>
</dbReference>
<evidence type="ECO:0000313" key="6">
    <source>
        <dbReference type="Proteomes" id="UP000006637"/>
    </source>
</evidence>
<feature type="active site" description="Schiff-base intermediate with substrate" evidence="3">
    <location>
        <position position="162"/>
    </location>
</feature>
<reference evidence="5 6" key="1">
    <citation type="submission" date="2006-06" db="EMBL/GenBank/DDBJ databases">
        <title>Complete sequence of Rubrobacter xylanophilus DSM 9941.</title>
        <authorList>
            <consortium name="US DOE Joint Genome Institute"/>
            <person name="Copeland A."/>
            <person name="Lucas S."/>
            <person name="Lapidus A."/>
            <person name="Barry K."/>
            <person name="Detter J.C."/>
            <person name="Glavina del Rio T."/>
            <person name="Hammon N."/>
            <person name="Israni S."/>
            <person name="Dalin E."/>
            <person name="Tice H."/>
            <person name="Pitluck S."/>
            <person name="Munk A.C."/>
            <person name="Brettin T."/>
            <person name="Bruce D."/>
            <person name="Han C."/>
            <person name="Tapia R."/>
            <person name="Gilna P."/>
            <person name="Schmutz J."/>
            <person name="Larimer F."/>
            <person name="Land M."/>
            <person name="Hauser L."/>
            <person name="Kyrpides N."/>
            <person name="Lykidis A."/>
            <person name="da Costa M.S."/>
            <person name="Rainey F.A."/>
            <person name="Empadinhas N."/>
            <person name="Jolivet E."/>
            <person name="Battista J.R."/>
            <person name="Richardson P."/>
        </authorList>
    </citation>
    <scope>NUCLEOTIDE SEQUENCE [LARGE SCALE GENOMIC DNA]</scope>
    <source>
        <strain evidence="6">DSM 9941 / NBRC 16129 / PRD-1</strain>
    </source>
</reference>
<name>Q1ATU0_RUBXD</name>
<proteinExistence type="inferred from homology"/>
<feature type="binding site" evidence="4">
    <location>
        <position position="202"/>
    </location>
    <ligand>
        <name>pyruvate</name>
        <dbReference type="ChEBI" id="CHEBI:15361"/>
    </ligand>
</feature>
<dbReference type="eggNOG" id="COG0329">
    <property type="taxonomic scope" value="Bacteria"/>
</dbReference>
<dbReference type="InterPro" id="IPR002220">
    <property type="entry name" value="DapA-like"/>
</dbReference>
<evidence type="ECO:0000313" key="5">
    <source>
        <dbReference type="EMBL" id="ABG05188.1"/>
    </source>
</evidence>
<feature type="active site" description="Proton donor/acceptor" evidence="3">
    <location>
        <position position="134"/>
    </location>
</feature>
<dbReference type="SUPFAM" id="SSF51569">
    <property type="entry name" value="Aldolase"/>
    <property type="match status" value="1"/>
</dbReference>
<dbReference type="CDD" id="cd00408">
    <property type="entry name" value="DHDPS-like"/>
    <property type="match status" value="1"/>
</dbReference>
<dbReference type="Gene3D" id="3.20.20.70">
    <property type="entry name" value="Aldolase class I"/>
    <property type="match status" value="1"/>
</dbReference>
<dbReference type="RefSeq" id="WP_011565202.1">
    <property type="nucleotide sequence ID" value="NC_008148.1"/>
</dbReference>
<dbReference type="PRINTS" id="PR00146">
    <property type="entry name" value="DHPICSNTHASE"/>
</dbReference>
<evidence type="ECO:0000256" key="1">
    <source>
        <dbReference type="ARBA" id="ARBA00023239"/>
    </source>
</evidence>
<dbReference type="OrthoDB" id="9778880at2"/>
<dbReference type="PANTHER" id="PTHR12128:SF72">
    <property type="entry name" value="DIHYDRODIPICOLINATE SYNTHASE"/>
    <property type="match status" value="1"/>
</dbReference>
<dbReference type="AlphaFoldDB" id="Q1ATU0"/>
<dbReference type="KEGG" id="rxy:Rxyl_2258"/>
<dbReference type="PhylomeDB" id="Q1ATU0"/>
<dbReference type="HOGENOM" id="CLU_049343_5_0_11"/>
<dbReference type="SMART" id="SM01130">
    <property type="entry name" value="DHDPS"/>
    <property type="match status" value="1"/>
</dbReference>
<evidence type="ECO:0000256" key="4">
    <source>
        <dbReference type="PIRSR" id="PIRSR001365-2"/>
    </source>
</evidence>
<dbReference type="PANTHER" id="PTHR12128">
    <property type="entry name" value="DIHYDRODIPICOLINATE SYNTHASE"/>
    <property type="match status" value="1"/>
</dbReference>
<evidence type="ECO:0000256" key="2">
    <source>
        <dbReference type="PIRNR" id="PIRNR001365"/>
    </source>
</evidence>